<evidence type="ECO:0000256" key="3">
    <source>
        <dbReference type="ARBA" id="ARBA00023239"/>
    </source>
</evidence>
<dbReference type="GO" id="GO:0008672">
    <property type="term" value="F:2-dehydro-3-deoxyglucarate aldolase activity"/>
    <property type="evidence" value="ECO:0007669"/>
    <property type="project" value="UniProtKB-EC"/>
</dbReference>
<dbReference type="PANTHER" id="PTHR30502:SF0">
    <property type="entry name" value="PHOSPHOENOLPYRUVATE CARBOXYLASE FAMILY PROTEIN"/>
    <property type="match status" value="1"/>
</dbReference>
<dbReference type="Gene3D" id="3.20.20.60">
    <property type="entry name" value="Phosphoenolpyruvate-binding domains"/>
    <property type="match status" value="1"/>
</dbReference>
<dbReference type="AlphaFoldDB" id="A0A3B0TTY8"/>
<dbReference type="InterPro" id="IPR015813">
    <property type="entry name" value="Pyrv/PenolPyrv_kinase-like_dom"/>
</dbReference>
<dbReference type="InterPro" id="IPR040442">
    <property type="entry name" value="Pyrv_kinase-like_dom_sf"/>
</dbReference>
<comment type="similarity">
    <text evidence="1">Belongs to the HpcH/HpaI aldolase family.</text>
</comment>
<evidence type="ECO:0000256" key="1">
    <source>
        <dbReference type="ARBA" id="ARBA00005568"/>
    </source>
</evidence>
<name>A0A3B0TTY8_9ZZZZ</name>
<gene>
    <name evidence="5" type="ORF">MNBD_ALPHA09-1510</name>
</gene>
<dbReference type="SUPFAM" id="SSF51621">
    <property type="entry name" value="Phosphoenolpyruvate/pyruvate domain"/>
    <property type="match status" value="1"/>
</dbReference>
<dbReference type="GO" id="GO:0046872">
    <property type="term" value="F:metal ion binding"/>
    <property type="evidence" value="ECO:0007669"/>
    <property type="project" value="UniProtKB-KW"/>
</dbReference>
<reference evidence="5" key="1">
    <citation type="submission" date="2018-06" db="EMBL/GenBank/DDBJ databases">
        <authorList>
            <person name="Zhirakovskaya E."/>
        </authorList>
    </citation>
    <scope>NUCLEOTIDE SEQUENCE</scope>
</reference>
<keyword evidence="3 5" id="KW-0456">Lyase</keyword>
<dbReference type="EMBL" id="UOEM01000016">
    <property type="protein sequence ID" value="VAW10526.1"/>
    <property type="molecule type" value="Genomic_DNA"/>
</dbReference>
<dbReference type="InterPro" id="IPR005000">
    <property type="entry name" value="Aldolase/citrate-lyase_domain"/>
</dbReference>
<sequence length="256" mass="26745">MKTLAARLADGDTLYTGWAGWPDPLHAEALARAGFDTVTLDMQHGIHGIEGVSRCIAAVALAAKPAMVRIPLRDWGSATRALDVGASAVIAPMINSVADAKAFAEVMKYPPSGGRSWGPERAMGLGGFTDAPDYLRNANAATLAIAMIETREALAALDGILAVDGIDGIFVGPSDFSIAWSNGATVDAGLDDMMPAIADIAARTKAAGKIRMIFCTSPALGVRYRAMGYQLLAVGWDPHYVETGARTLLEAVKTAS</sequence>
<evidence type="ECO:0000256" key="2">
    <source>
        <dbReference type="ARBA" id="ARBA00022723"/>
    </source>
</evidence>
<keyword evidence="2" id="KW-0479">Metal-binding</keyword>
<proteinExistence type="inferred from homology"/>
<organism evidence="5">
    <name type="scientific">hydrothermal vent metagenome</name>
    <dbReference type="NCBI Taxonomy" id="652676"/>
    <lineage>
        <taxon>unclassified sequences</taxon>
        <taxon>metagenomes</taxon>
        <taxon>ecological metagenomes</taxon>
    </lineage>
</organism>
<protein>
    <submittedName>
        <fullName evidence="5">2-dehydro-3-deoxyglucarate aldolase</fullName>
        <ecNumber evidence="5">4.1.2.20</ecNumber>
    </submittedName>
</protein>
<feature type="domain" description="HpcH/HpaI aldolase/citrate lyase" evidence="4">
    <location>
        <begin position="23"/>
        <end position="239"/>
    </location>
</feature>
<dbReference type="EC" id="4.1.2.20" evidence="5"/>
<dbReference type="GO" id="GO:0005737">
    <property type="term" value="C:cytoplasm"/>
    <property type="evidence" value="ECO:0007669"/>
    <property type="project" value="TreeGrafter"/>
</dbReference>
<evidence type="ECO:0000313" key="5">
    <source>
        <dbReference type="EMBL" id="VAW10526.1"/>
    </source>
</evidence>
<evidence type="ECO:0000259" key="4">
    <source>
        <dbReference type="Pfam" id="PF03328"/>
    </source>
</evidence>
<dbReference type="InterPro" id="IPR050251">
    <property type="entry name" value="HpcH-HpaI_aldolase"/>
</dbReference>
<accession>A0A3B0TTY8</accession>
<dbReference type="PANTHER" id="PTHR30502">
    <property type="entry name" value="2-KETO-3-DEOXY-L-RHAMNONATE ALDOLASE"/>
    <property type="match status" value="1"/>
</dbReference>
<dbReference type="Pfam" id="PF03328">
    <property type="entry name" value="HpcH_HpaI"/>
    <property type="match status" value="1"/>
</dbReference>